<dbReference type="EMBL" id="ML120366">
    <property type="protein sequence ID" value="RPB02698.1"/>
    <property type="molecule type" value="Genomic_DNA"/>
</dbReference>
<dbReference type="Proteomes" id="UP000276215">
    <property type="component" value="Unassembled WGS sequence"/>
</dbReference>
<keyword evidence="1" id="KW-0812">Transmembrane</keyword>
<reference evidence="2 3" key="1">
    <citation type="journal article" date="2018" name="Nat. Ecol. Evol.">
        <title>Pezizomycetes genomes reveal the molecular basis of ectomycorrhizal truffle lifestyle.</title>
        <authorList>
            <person name="Murat C."/>
            <person name="Payen T."/>
            <person name="Noel B."/>
            <person name="Kuo A."/>
            <person name="Morin E."/>
            <person name="Chen J."/>
            <person name="Kohler A."/>
            <person name="Krizsan K."/>
            <person name="Balestrini R."/>
            <person name="Da Silva C."/>
            <person name="Montanini B."/>
            <person name="Hainaut M."/>
            <person name="Levati E."/>
            <person name="Barry K.W."/>
            <person name="Belfiori B."/>
            <person name="Cichocki N."/>
            <person name="Clum A."/>
            <person name="Dockter R.B."/>
            <person name="Fauchery L."/>
            <person name="Guy J."/>
            <person name="Iotti M."/>
            <person name="Le Tacon F."/>
            <person name="Lindquist E.A."/>
            <person name="Lipzen A."/>
            <person name="Malagnac F."/>
            <person name="Mello A."/>
            <person name="Molinier V."/>
            <person name="Miyauchi S."/>
            <person name="Poulain J."/>
            <person name="Riccioni C."/>
            <person name="Rubini A."/>
            <person name="Sitrit Y."/>
            <person name="Splivallo R."/>
            <person name="Traeger S."/>
            <person name="Wang M."/>
            <person name="Zifcakova L."/>
            <person name="Wipf D."/>
            <person name="Zambonelli A."/>
            <person name="Paolocci F."/>
            <person name="Nowrousian M."/>
            <person name="Ottonello S."/>
            <person name="Baldrian P."/>
            <person name="Spatafora J.W."/>
            <person name="Henrissat B."/>
            <person name="Nagy L.G."/>
            <person name="Aury J.M."/>
            <person name="Wincker P."/>
            <person name="Grigoriev I.V."/>
            <person name="Bonfante P."/>
            <person name="Martin F.M."/>
        </authorList>
    </citation>
    <scope>NUCLEOTIDE SEQUENCE [LARGE SCALE GENOMIC DNA]</scope>
    <source>
        <strain evidence="2 3">120613-1</strain>
    </source>
</reference>
<name>A0A3N4JZL8_9PEZI</name>
<keyword evidence="1" id="KW-0472">Membrane</keyword>
<evidence type="ECO:0000313" key="3">
    <source>
        <dbReference type="Proteomes" id="UP000276215"/>
    </source>
</evidence>
<gene>
    <name evidence="2" type="ORF">L873DRAFT_1787440</name>
</gene>
<feature type="transmembrane region" description="Helical" evidence="1">
    <location>
        <begin position="12"/>
        <end position="32"/>
    </location>
</feature>
<protein>
    <submittedName>
        <fullName evidence="2">Uncharacterized protein</fullName>
    </submittedName>
</protein>
<keyword evidence="1" id="KW-1133">Transmembrane helix</keyword>
<dbReference type="AlphaFoldDB" id="A0A3N4JZL8"/>
<sequence length="108" mass="12373">MLANKFVLVTELYKSFVSPLLSGALFSVITIWQVNKRCEGVKNDNTRVVKETKKDSTYIEKGVDIINKRVNMVNDKMLMLTPEAIATRNNKEMHAPVARMGYCKLYEE</sequence>
<proteinExistence type="predicted"/>
<organism evidence="2 3">
    <name type="scientific">Choiromyces venosus 120613-1</name>
    <dbReference type="NCBI Taxonomy" id="1336337"/>
    <lineage>
        <taxon>Eukaryota</taxon>
        <taxon>Fungi</taxon>
        <taxon>Dikarya</taxon>
        <taxon>Ascomycota</taxon>
        <taxon>Pezizomycotina</taxon>
        <taxon>Pezizomycetes</taxon>
        <taxon>Pezizales</taxon>
        <taxon>Tuberaceae</taxon>
        <taxon>Choiromyces</taxon>
    </lineage>
</organism>
<keyword evidence="3" id="KW-1185">Reference proteome</keyword>
<accession>A0A3N4JZL8</accession>
<evidence type="ECO:0000256" key="1">
    <source>
        <dbReference type="SAM" id="Phobius"/>
    </source>
</evidence>
<evidence type="ECO:0000313" key="2">
    <source>
        <dbReference type="EMBL" id="RPB02698.1"/>
    </source>
</evidence>